<dbReference type="Proteomes" id="UP000265916">
    <property type="component" value="Unassembled WGS sequence"/>
</dbReference>
<dbReference type="InterPro" id="IPR051532">
    <property type="entry name" value="Ester_Hydrolysis_Enzymes"/>
</dbReference>
<dbReference type="PANTHER" id="PTHR30383">
    <property type="entry name" value="THIOESTERASE 1/PROTEASE 1/LYSOPHOSPHOLIPASE L1"/>
    <property type="match status" value="1"/>
</dbReference>
<evidence type="ECO:0000313" key="4">
    <source>
        <dbReference type="Proteomes" id="UP000265916"/>
    </source>
</evidence>
<dbReference type="PANTHER" id="PTHR30383:SF29">
    <property type="entry name" value="SGNH HYDROLASE-TYPE ESTERASE DOMAIN-CONTAINING PROTEIN"/>
    <property type="match status" value="1"/>
</dbReference>
<gene>
    <name evidence="3" type="ORF">CKF58_05695</name>
</gene>
<protein>
    <submittedName>
        <fullName evidence="3">Uncharacterized protein</fullName>
    </submittedName>
</protein>
<dbReference type="InterPro" id="IPR036514">
    <property type="entry name" value="SGNH_hydro_sf"/>
</dbReference>
<evidence type="ECO:0000259" key="2">
    <source>
        <dbReference type="Pfam" id="PF22753"/>
    </source>
</evidence>
<feature type="domain" description="Peptidoglycan O-acetylesterase N-terminal" evidence="2">
    <location>
        <begin position="101"/>
        <end position="206"/>
    </location>
</feature>
<dbReference type="EMBL" id="NRJG01000101">
    <property type="protein sequence ID" value="RIY36779.1"/>
    <property type="molecule type" value="Genomic_DNA"/>
</dbReference>
<organism evidence="3 4">
    <name type="scientific">Psittacicella hinzii</name>
    <dbReference type="NCBI Taxonomy" id="2028575"/>
    <lineage>
        <taxon>Bacteria</taxon>
        <taxon>Pseudomonadati</taxon>
        <taxon>Pseudomonadota</taxon>
        <taxon>Gammaproteobacteria</taxon>
        <taxon>Pasteurellales</taxon>
        <taxon>Psittacicellaceae</taxon>
        <taxon>Psittacicella</taxon>
    </lineage>
</organism>
<accession>A0A3A1YHQ9</accession>
<feature type="domain" description="SGNH hydrolase-type esterase" evidence="1">
    <location>
        <begin position="227"/>
        <end position="388"/>
    </location>
</feature>
<comment type="caution">
    <text evidence="3">The sequence shown here is derived from an EMBL/GenBank/DDBJ whole genome shotgun (WGS) entry which is preliminary data.</text>
</comment>
<dbReference type="RefSeq" id="WP_147397225.1">
    <property type="nucleotide sequence ID" value="NZ_JBHSSP010000005.1"/>
</dbReference>
<keyword evidence="4" id="KW-1185">Reference proteome</keyword>
<dbReference type="InterPro" id="IPR055041">
    <property type="entry name" value="Ape1_N"/>
</dbReference>
<dbReference type="SUPFAM" id="SSF52266">
    <property type="entry name" value="SGNH hydrolase"/>
    <property type="match status" value="1"/>
</dbReference>
<dbReference type="Pfam" id="PF22753">
    <property type="entry name" value="Ape1_N"/>
    <property type="match status" value="1"/>
</dbReference>
<evidence type="ECO:0000259" key="1">
    <source>
        <dbReference type="Pfam" id="PF13472"/>
    </source>
</evidence>
<dbReference type="GO" id="GO:0016788">
    <property type="term" value="F:hydrolase activity, acting on ester bonds"/>
    <property type="evidence" value="ECO:0007669"/>
    <property type="project" value="UniProtKB-ARBA"/>
</dbReference>
<dbReference type="InterPro" id="IPR013830">
    <property type="entry name" value="SGNH_hydro"/>
</dbReference>
<evidence type="ECO:0000313" key="3">
    <source>
        <dbReference type="EMBL" id="RIY36779.1"/>
    </source>
</evidence>
<dbReference type="PROSITE" id="PS51257">
    <property type="entry name" value="PROKAR_LIPOPROTEIN"/>
    <property type="match status" value="1"/>
</dbReference>
<dbReference type="Pfam" id="PF13472">
    <property type="entry name" value="Lipase_GDSL_2"/>
    <property type="match status" value="1"/>
</dbReference>
<dbReference type="Gene3D" id="3.40.50.1110">
    <property type="entry name" value="SGNH hydrolase"/>
    <property type="match status" value="1"/>
</dbReference>
<name>A0A3A1YHQ9_9GAMM</name>
<proteinExistence type="predicted"/>
<reference evidence="3 4" key="1">
    <citation type="submission" date="2017-08" db="EMBL/GenBank/DDBJ databases">
        <title>Reclassification of Bisgaard taxon 37 and 44.</title>
        <authorList>
            <person name="Christensen H."/>
        </authorList>
    </citation>
    <scope>NUCLEOTIDE SEQUENCE [LARGE SCALE GENOMIC DNA]</scope>
    <source>
        <strain evidence="3 4">111</strain>
    </source>
</reference>
<dbReference type="Gene3D" id="2.60.120.1360">
    <property type="match status" value="1"/>
</dbReference>
<dbReference type="OrthoDB" id="7985403at2"/>
<sequence>MHKSLFRSKLRSFCLKVFSVATTGFLLFSCTSDTYDYSTITQQATLADYSKNQESSKELANKIKNARSQGLTIVHLGDSHTAADLLTGQTRRVLQQKLGTGALGYIEPMQVPGQGNALIAYSSKNVSLINSRSKHDYDYPFGGYIASFNAKGTVAYTARNNYQIPFSDLKIMARCTETSSCSLTISSDVGTSDLSIQSSNWAVYSVFVKGNFRLSANNNLEVAGLYLANNKGVSYSAIGSNGATIYHLNTWNNNWQEQLKLLKPDLIILSYGTNESFNEKLNAKAYSQDYAKLIAKLRNATDAQILIMSNPDYLNLGINRNLNNAYCNHQQATTVNLLHDTLRQVAQQNNTLFWDWRATMGGACSALTYIKDGRMRKDGVHFSLEAYKSFGTSLANDLLSLAK</sequence>
<dbReference type="AlphaFoldDB" id="A0A3A1YHQ9"/>